<comment type="caution">
    <text evidence="1">The sequence shown here is derived from an EMBL/GenBank/DDBJ whole genome shotgun (WGS) entry which is preliminary data.</text>
</comment>
<proteinExistence type="predicted"/>
<keyword evidence="2" id="KW-1185">Reference proteome</keyword>
<protein>
    <submittedName>
        <fullName evidence="1">Uncharacterized protein</fullName>
    </submittedName>
</protein>
<dbReference type="EMBL" id="CAJJDN010000121">
    <property type="protein sequence ID" value="CAD8119430.1"/>
    <property type="molecule type" value="Genomic_DNA"/>
</dbReference>
<reference evidence="1" key="1">
    <citation type="submission" date="2021-01" db="EMBL/GenBank/DDBJ databases">
        <authorList>
            <consortium name="Genoscope - CEA"/>
            <person name="William W."/>
        </authorList>
    </citation>
    <scope>NUCLEOTIDE SEQUENCE</scope>
</reference>
<sequence>MAQQQFNSLFYQQKFYNNVAYLKRQLTFYREQNQKEPINLVCIDSLSFTIGYFVVKESLITQIQGNKFIYVFV</sequence>
<name>A0A8S1QY59_9CILI</name>
<accession>A0A8S1QY59</accession>
<dbReference type="AlphaFoldDB" id="A0A8S1QY59"/>
<dbReference type="Proteomes" id="UP000692954">
    <property type="component" value="Unassembled WGS sequence"/>
</dbReference>
<gene>
    <name evidence="1" type="ORF">PSON_ATCC_30995.1.T1210069</name>
</gene>
<evidence type="ECO:0000313" key="2">
    <source>
        <dbReference type="Proteomes" id="UP000692954"/>
    </source>
</evidence>
<organism evidence="1 2">
    <name type="scientific">Paramecium sonneborni</name>
    <dbReference type="NCBI Taxonomy" id="65129"/>
    <lineage>
        <taxon>Eukaryota</taxon>
        <taxon>Sar</taxon>
        <taxon>Alveolata</taxon>
        <taxon>Ciliophora</taxon>
        <taxon>Intramacronucleata</taxon>
        <taxon>Oligohymenophorea</taxon>
        <taxon>Peniculida</taxon>
        <taxon>Parameciidae</taxon>
        <taxon>Paramecium</taxon>
    </lineage>
</organism>
<evidence type="ECO:0000313" key="1">
    <source>
        <dbReference type="EMBL" id="CAD8119430.1"/>
    </source>
</evidence>